<dbReference type="Pfam" id="PF03466">
    <property type="entry name" value="LysR_substrate"/>
    <property type="match status" value="1"/>
</dbReference>
<dbReference type="PROSITE" id="PS50931">
    <property type="entry name" value="HTH_LYSR"/>
    <property type="match status" value="1"/>
</dbReference>
<dbReference type="Gene3D" id="3.40.190.10">
    <property type="entry name" value="Periplasmic binding protein-like II"/>
    <property type="match status" value="2"/>
</dbReference>
<proteinExistence type="inferred from homology"/>
<gene>
    <name evidence="6" type="ORF">VA596_25760</name>
</gene>
<dbReference type="InterPro" id="IPR036390">
    <property type="entry name" value="WH_DNA-bd_sf"/>
</dbReference>
<dbReference type="InterPro" id="IPR036388">
    <property type="entry name" value="WH-like_DNA-bd_sf"/>
</dbReference>
<dbReference type="EMBL" id="JAYFSI010000006">
    <property type="protein sequence ID" value="MEA5362962.1"/>
    <property type="molecule type" value="Genomic_DNA"/>
</dbReference>
<protein>
    <submittedName>
        <fullName evidence="6">LysR substrate-binding domain-containing protein</fullName>
    </submittedName>
</protein>
<dbReference type="InterPro" id="IPR000847">
    <property type="entry name" value="LysR_HTH_N"/>
</dbReference>
<evidence type="ECO:0000256" key="2">
    <source>
        <dbReference type="ARBA" id="ARBA00023015"/>
    </source>
</evidence>
<dbReference type="SUPFAM" id="SSF46785">
    <property type="entry name" value="Winged helix' DNA-binding domain"/>
    <property type="match status" value="1"/>
</dbReference>
<feature type="domain" description="HTH lysR-type" evidence="5">
    <location>
        <begin position="2"/>
        <end position="59"/>
    </location>
</feature>
<dbReference type="CDD" id="cd08414">
    <property type="entry name" value="PBP2_LTTR_aromatics_like"/>
    <property type="match status" value="1"/>
</dbReference>
<dbReference type="PANTHER" id="PTHR30346:SF0">
    <property type="entry name" value="HCA OPERON TRANSCRIPTIONAL ACTIVATOR HCAR"/>
    <property type="match status" value="1"/>
</dbReference>
<reference evidence="6 7" key="1">
    <citation type="submission" date="2023-12" db="EMBL/GenBank/DDBJ databases">
        <title>Amycolatopsis sp. V23-08.</title>
        <authorList>
            <person name="Somphong A."/>
        </authorList>
    </citation>
    <scope>NUCLEOTIDE SEQUENCE [LARGE SCALE GENOMIC DNA]</scope>
    <source>
        <strain evidence="6 7">V23-08</strain>
    </source>
</reference>
<dbReference type="SUPFAM" id="SSF53850">
    <property type="entry name" value="Periplasmic binding protein-like II"/>
    <property type="match status" value="1"/>
</dbReference>
<dbReference type="Proteomes" id="UP001304298">
    <property type="component" value="Unassembled WGS sequence"/>
</dbReference>
<evidence type="ECO:0000256" key="3">
    <source>
        <dbReference type="ARBA" id="ARBA00023125"/>
    </source>
</evidence>
<dbReference type="Pfam" id="PF00126">
    <property type="entry name" value="HTH_1"/>
    <property type="match status" value="1"/>
</dbReference>
<evidence type="ECO:0000256" key="1">
    <source>
        <dbReference type="ARBA" id="ARBA00009437"/>
    </source>
</evidence>
<keyword evidence="4" id="KW-0804">Transcription</keyword>
<dbReference type="Gene3D" id="1.10.10.10">
    <property type="entry name" value="Winged helix-like DNA-binding domain superfamily/Winged helix DNA-binding domain"/>
    <property type="match status" value="1"/>
</dbReference>
<accession>A0ABU5R9P0</accession>
<evidence type="ECO:0000313" key="7">
    <source>
        <dbReference type="Proteomes" id="UP001304298"/>
    </source>
</evidence>
<keyword evidence="3" id="KW-0238">DNA-binding</keyword>
<keyword evidence="7" id="KW-1185">Reference proteome</keyword>
<dbReference type="PRINTS" id="PR00039">
    <property type="entry name" value="HTHLYSR"/>
</dbReference>
<dbReference type="InterPro" id="IPR005119">
    <property type="entry name" value="LysR_subst-bd"/>
</dbReference>
<evidence type="ECO:0000259" key="5">
    <source>
        <dbReference type="PROSITE" id="PS50931"/>
    </source>
</evidence>
<evidence type="ECO:0000313" key="6">
    <source>
        <dbReference type="EMBL" id="MEA5362962.1"/>
    </source>
</evidence>
<keyword evidence="2" id="KW-0805">Transcription regulation</keyword>
<comment type="caution">
    <text evidence="6">The sequence shown here is derived from an EMBL/GenBank/DDBJ whole genome shotgun (WGS) entry which is preliminary data.</text>
</comment>
<dbReference type="RefSeq" id="WP_323330718.1">
    <property type="nucleotide sequence ID" value="NZ_JAYFSI010000006.1"/>
</dbReference>
<evidence type="ECO:0000256" key="4">
    <source>
        <dbReference type="ARBA" id="ARBA00023163"/>
    </source>
</evidence>
<comment type="similarity">
    <text evidence="1">Belongs to the LysR transcriptional regulatory family.</text>
</comment>
<name>A0ABU5R9P0_9PSEU</name>
<sequence length="288" mass="31163">MVDLRSLGYFVAVAEELNVGRAAARLHMSQPPLSRAIQQLEGDLGVELFTRSVRGMTLTQAGQTLLPEAREVLARVESLPSVVSQAAEPRTLTIGTLADSVDRAGRSLIDAFRARYPGVGIRVVEGDLTDPTVGVDRGQVDVALTRGPFDAAGVVVAEIRRDPVGVIVRAADPLASRDRVRLDELRDRRWFRVPDTADALWRAYWAGGREPGGEADTIVRTVRECVQAVLWSDSIGLAPLTITRAPGIVVVPVDGVAPSPLVVAWRRRDRRPLVHGFVDVATTTAQDS</sequence>
<organism evidence="6 7">
    <name type="scientific">Amycolatopsis heterodermiae</name>
    <dbReference type="NCBI Taxonomy" id="3110235"/>
    <lineage>
        <taxon>Bacteria</taxon>
        <taxon>Bacillati</taxon>
        <taxon>Actinomycetota</taxon>
        <taxon>Actinomycetes</taxon>
        <taxon>Pseudonocardiales</taxon>
        <taxon>Pseudonocardiaceae</taxon>
        <taxon>Amycolatopsis</taxon>
    </lineage>
</organism>
<dbReference type="PANTHER" id="PTHR30346">
    <property type="entry name" value="TRANSCRIPTIONAL DUAL REGULATOR HCAR-RELATED"/>
    <property type="match status" value="1"/>
</dbReference>